<dbReference type="InterPro" id="IPR000523">
    <property type="entry name" value="Mg_chelatse_chII-like_cat_dom"/>
</dbReference>
<evidence type="ECO:0000313" key="3">
    <source>
        <dbReference type="Proteomes" id="UP001357223"/>
    </source>
</evidence>
<organism evidence="2 3">
    <name type="scientific">Niallia oryzisoli</name>
    <dbReference type="NCBI Taxonomy" id="1737571"/>
    <lineage>
        <taxon>Bacteria</taxon>
        <taxon>Bacillati</taxon>
        <taxon>Bacillota</taxon>
        <taxon>Bacilli</taxon>
        <taxon>Bacillales</taxon>
        <taxon>Bacillaceae</taxon>
        <taxon>Niallia</taxon>
    </lineage>
</organism>
<reference evidence="2 3" key="1">
    <citation type="submission" date="2023-10" db="EMBL/GenBank/DDBJ databases">
        <title>Niallia locisalis sp.nov. isolated from a salt pond sample.</title>
        <authorList>
            <person name="Li X.-J."/>
            <person name="Dong L."/>
        </authorList>
    </citation>
    <scope>NUCLEOTIDE SEQUENCE [LARGE SCALE GENOMIC DNA]</scope>
    <source>
        <strain evidence="2 3">DSM 29761</strain>
    </source>
</reference>
<sequence>MFIIGGGTTPKPGENSLVHRCVLFLDEMAEFLKKTLDMFYLEEGEMYI</sequence>
<keyword evidence="2" id="KW-0067">ATP-binding</keyword>
<name>A0ABZ2CN27_9BACI</name>
<keyword evidence="3" id="KW-1185">Reference proteome</keyword>
<protein>
    <submittedName>
        <fullName evidence="2">ATP-binding protein</fullName>
    </submittedName>
</protein>
<evidence type="ECO:0000313" key="2">
    <source>
        <dbReference type="EMBL" id="WVX84511.1"/>
    </source>
</evidence>
<evidence type="ECO:0000259" key="1">
    <source>
        <dbReference type="Pfam" id="PF01078"/>
    </source>
</evidence>
<proteinExistence type="predicted"/>
<gene>
    <name evidence="2" type="ORF">R4Z09_28800</name>
</gene>
<keyword evidence="2" id="KW-0547">Nucleotide-binding</keyword>
<accession>A0ABZ2CN27</accession>
<dbReference type="EMBL" id="CP137640">
    <property type="protein sequence ID" value="WVX84511.1"/>
    <property type="molecule type" value="Genomic_DNA"/>
</dbReference>
<feature type="domain" description="Magnesium chelatase ChlI-like catalytic" evidence="1">
    <location>
        <begin position="3"/>
        <end position="39"/>
    </location>
</feature>
<dbReference type="GO" id="GO:0005524">
    <property type="term" value="F:ATP binding"/>
    <property type="evidence" value="ECO:0007669"/>
    <property type="project" value="UniProtKB-KW"/>
</dbReference>
<dbReference type="Proteomes" id="UP001357223">
    <property type="component" value="Chromosome"/>
</dbReference>
<dbReference type="Pfam" id="PF01078">
    <property type="entry name" value="Mg_chelatase"/>
    <property type="match status" value="1"/>
</dbReference>